<dbReference type="PANTHER" id="PTHR13454">
    <property type="entry name" value="PROTEIN MCM10 HOMOLOG"/>
    <property type="match status" value="1"/>
</dbReference>
<dbReference type="InterPro" id="IPR012340">
    <property type="entry name" value="NA-bd_OB-fold"/>
</dbReference>
<accession>A0A8S1JAD6</accession>
<gene>
    <name evidence="2" type="ORF">OSTQU699_LOCUS9368</name>
</gene>
<dbReference type="EMBL" id="CAJHUC010002576">
    <property type="protein sequence ID" value="CAD7704011.1"/>
    <property type="molecule type" value="Genomic_DNA"/>
</dbReference>
<feature type="domain" description="MCM10 OB-fold" evidence="1">
    <location>
        <begin position="62"/>
        <end position="130"/>
    </location>
</feature>
<dbReference type="OrthoDB" id="273123at2759"/>
<dbReference type="Proteomes" id="UP000708148">
    <property type="component" value="Unassembled WGS sequence"/>
</dbReference>
<name>A0A8S1JAD6_9CHLO</name>
<keyword evidence="3" id="KW-1185">Reference proteome</keyword>
<dbReference type="GO" id="GO:0003688">
    <property type="term" value="F:DNA replication origin binding"/>
    <property type="evidence" value="ECO:0007669"/>
    <property type="project" value="TreeGrafter"/>
</dbReference>
<protein>
    <recommendedName>
        <fullName evidence="1">MCM10 OB-fold domain-containing protein</fullName>
    </recommendedName>
</protein>
<proteinExistence type="predicted"/>
<evidence type="ECO:0000313" key="3">
    <source>
        <dbReference type="Proteomes" id="UP000708148"/>
    </source>
</evidence>
<sequence>MGSSQDAKCPDAADVWVEASSKIRVRGSRYTQGKIDQLSKEYCKLKVDELGYVPVRREARKCVFGVLGRKRNRKVAGSGEACQVWTLSNLEQADVEMLVFGKAYDECQECQLGLLLVVFDPFIQLDKFGKRYMTAELSGQIRDIGIAVDYGLCTFVDQGKSCKQIVNKSAFTLCPKHAQAGYNRILKRANSRSDIGGIQARHKLFFNYYDRRKALKGVGTKNPNAADVTRVRTLPLANEEELVAEAQRLPKSSQGKRMLMGIVDKMGGKRTVERVRQSEDIAYDLHLRSARDTGLMEAGTQKRSVSEGASTPVSKIRRVCGEKCKGKVPHGADSNNTGTVQFKLSEAGKCCNSGCMSTPAKNSTAKAEGERFIELLSPPPDVDDVEYWKMWSPPSWFKPCGRLKQMPCTPPKFNIDGAIAVLACGKGQH</sequence>
<dbReference type="GO" id="GO:0006270">
    <property type="term" value="P:DNA replication initiation"/>
    <property type="evidence" value="ECO:0007669"/>
    <property type="project" value="InterPro"/>
</dbReference>
<dbReference type="GO" id="GO:0003697">
    <property type="term" value="F:single-stranded DNA binding"/>
    <property type="evidence" value="ECO:0007669"/>
    <property type="project" value="InterPro"/>
</dbReference>
<dbReference type="Gene3D" id="2.40.50.140">
    <property type="entry name" value="Nucleic acid-binding proteins"/>
    <property type="match status" value="1"/>
</dbReference>
<dbReference type="InterPro" id="IPR055065">
    <property type="entry name" value="OB_MCM10"/>
</dbReference>
<organism evidence="2 3">
    <name type="scientific">Ostreobium quekettii</name>
    <dbReference type="NCBI Taxonomy" id="121088"/>
    <lineage>
        <taxon>Eukaryota</taxon>
        <taxon>Viridiplantae</taxon>
        <taxon>Chlorophyta</taxon>
        <taxon>core chlorophytes</taxon>
        <taxon>Ulvophyceae</taxon>
        <taxon>TCBD clade</taxon>
        <taxon>Bryopsidales</taxon>
        <taxon>Ostreobineae</taxon>
        <taxon>Ostreobiaceae</taxon>
        <taxon>Ostreobium</taxon>
    </lineage>
</organism>
<reference evidence="2" key="1">
    <citation type="submission" date="2020-12" db="EMBL/GenBank/DDBJ databases">
        <authorList>
            <person name="Iha C."/>
        </authorList>
    </citation>
    <scope>NUCLEOTIDE SEQUENCE</scope>
</reference>
<comment type="caution">
    <text evidence="2">The sequence shown here is derived from an EMBL/GenBank/DDBJ whole genome shotgun (WGS) entry which is preliminary data.</text>
</comment>
<dbReference type="InterPro" id="IPR040184">
    <property type="entry name" value="Mcm10"/>
</dbReference>
<evidence type="ECO:0000259" key="1">
    <source>
        <dbReference type="Pfam" id="PF22379"/>
    </source>
</evidence>
<dbReference type="Pfam" id="PF22379">
    <property type="entry name" value="OB_MCM10"/>
    <property type="match status" value="1"/>
</dbReference>
<dbReference type="PANTHER" id="PTHR13454:SF11">
    <property type="entry name" value="PROTEIN MCM10 HOMOLOG"/>
    <property type="match status" value="1"/>
</dbReference>
<dbReference type="AlphaFoldDB" id="A0A8S1JAD6"/>
<evidence type="ECO:0000313" key="2">
    <source>
        <dbReference type="EMBL" id="CAD7704011.1"/>
    </source>
</evidence>
<dbReference type="GO" id="GO:0043596">
    <property type="term" value="C:nuclear replication fork"/>
    <property type="evidence" value="ECO:0007669"/>
    <property type="project" value="TreeGrafter"/>
</dbReference>